<name>A0A1M6KET9_9FIRM</name>
<dbReference type="STRING" id="1121322.SAMN02745136_00428"/>
<protein>
    <submittedName>
        <fullName evidence="1">Uncharacterized protein</fullName>
    </submittedName>
</protein>
<dbReference type="AlphaFoldDB" id="A0A1M6KET9"/>
<accession>A0A1M6KET9</accession>
<dbReference type="Proteomes" id="UP000184386">
    <property type="component" value="Unassembled WGS sequence"/>
</dbReference>
<gene>
    <name evidence="1" type="ORF">SAMN02745136_00428</name>
</gene>
<proteinExistence type="predicted"/>
<dbReference type="EMBL" id="FRAC01000006">
    <property type="protein sequence ID" value="SHJ57481.1"/>
    <property type="molecule type" value="Genomic_DNA"/>
</dbReference>
<organism evidence="1 2">
    <name type="scientific">Anaerocolumna jejuensis DSM 15929</name>
    <dbReference type="NCBI Taxonomy" id="1121322"/>
    <lineage>
        <taxon>Bacteria</taxon>
        <taxon>Bacillati</taxon>
        <taxon>Bacillota</taxon>
        <taxon>Clostridia</taxon>
        <taxon>Lachnospirales</taxon>
        <taxon>Lachnospiraceae</taxon>
        <taxon>Anaerocolumna</taxon>
    </lineage>
</organism>
<sequence length="379" mass="42771">MRIKRTLVVILVMALLIGTGFAPVTEVQASEETTASTYLDYLTSQVKAGYYGYYGGIIAQYAHVARLYDSSQYNKTQYSFVNTPKRQNALCTDAYDMITIASKYSTVLAFSFDYYNDTDFDRPAVGYTSDGTVEIIYDVDGYDALGYDKDGYDVLGYDKDGYDKDGYNRSGRDRNGYDRSGRDKNGYDKNGFVVDKIVATRDESGKLNITVLNTKGYRISLDDYKVSTKAISARKGCGTYKITVKLNENRGGETFTQTVTVLPVAYNFEIVTGIGGYSSKSANYNGKADFRFSVGYETSALNYFDGIQYVASKDKNYKNVYAKNTIKLKKTSKSKDYYRVSEFEVKDGSTCYIKYRVYTVVDGKKIYSEWMTYSDKIKL</sequence>
<keyword evidence="2" id="KW-1185">Reference proteome</keyword>
<evidence type="ECO:0000313" key="1">
    <source>
        <dbReference type="EMBL" id="SHJ57481.1"/>
    </source>
</evidence>
<reference evidence="1 2" key="1">
    <citation type="submission" date="2016-11" db="EMBL/GenBank/DDBJ databases">
        <authorList>
            <person name="Jaros S."/>
            <person name="Januszkiewicz K."/>
            <person name="Wedrychowicz H."/>
        </authorList>
    </citation>
    <scope>NUCLEOTIDE SEQUENCE [LARGE SCALE GENOMIC DNA]</scope>
    <source>
        <strain evidence="1 2">DSM 15929</strain>
    </source>
</reference>
<evidence type="ECO:0000313" key="2">
    <source>
        <dbReference type="Proteomes" id="UP000184386"/>
    </source>
</evidence>